<comment type="subcellular location">
    <subcellularLocation>
        <location evidence="1 8">Cell outer membrane</location>
        <topology evidence="1 8">Multi-pass membrane protein</topology>
    </subcellularLocation>
</comment>
<feature type="domain" description="TonB-dependent receptor plug" evidence="11">
    <location>
        <begin position="116"/>
        <end position="241"/>
    </location>
</feature>
<gene>
    <name evidence="12" type="ORF">DSL64_19415</name>
</gene>
<dbReference type="EMBL" id="QNUL01000018">
    <property type="protein sequence ID" value="REA58842.1"/>
    <property type="molecule type" value="Genomic_DNA"/>
</dbReference>
<evidence type="ECO:0000256" key="8">
    <source>
        <dbReference type="PROSITE-ProRule" id="PRU01360"/>
    </source>
</evidence>
<dbReference type="NCBIfam" id="TIGR04056">
    <property type="entry name" value="OMP_RagA_SusC"/>
    <property type="match status" value="1"/>
</dbReference>
<comment type="similarity">
    <text evidence="8 9">Belongs to the TonB-dependent receptor family.</text>
</comment>
<keyword evidence="2 8" id="KW-0813">Transport</keyword>
<keyword evidence="7 8" id="KW-0998">Cell outer membrane</keyword>
<evidence type="ECO:0000256" key="2">
    <source>
        <dbReference type="ARBA" id="ARBA00022448"/>
    </source>
</evidence>
<evidence type="ECO:0000313" key="12">
    <source>
        <dbReference type="EMBL" id="REA58842.1"/>
    </source>
</evidence>
<evidence type="ECO:0000259" key="11">
    <source>
        <dbReference type="Pfam" id="PF07715"/>
    </source>
</evidence>
<dbReference type="InterPro" id="IPR000531">
    <property type="entry name" value="Beta-barrel_TonB"/>
</dbReference>
<dbReference type="InterPro" id="IPR023997">
    <property type="entry name" value="TonB-dep_OMP_SusC/RagA_CS"/>
</dbReference>
<dbReference type="Gene3D" id="2.170.130.10">
    <property type="entry name" value="TonB-dependent receptor, plug domain"/>
    <property type="match status" value="1"/>
</dbReference>
<evidence type="ECO:0000256" key="9">
    <source>
        <dbReference type="RuleBase" id="RU003357"/>
    </source>
</evidence>
<sequence>MRKTFIITVFCLLITCLYGYGQSFSVSGKIVTSEDETSLAGVTIQEKGTTNGSQSDAEGRYSLQVSSPNATLIFSFVGMVSKEELVGNRSVIDVKLTSDSRSLGEVVVTGFGSQIKRDLTGNIASIKGADIQNTPVPNFNQALQGRAAGVFVESNSGKVGEGIKVRIRGTGSISASNDPLYVIDGIPVNSSALAGSATSGNSPAPSGNPLADINFNDIESFEILKDASAAAIYGSRAANGVVLITTKKGKSGKTSLTANVQYGFNKPTHLRGFLNAKQYVELLREAAINSDALEGINSTDPAQYEDSWLESAEGRLDRYSGGTDWRTQQTNTNWEKLAFNDASRTKIFDINASGGNEKTRFYISAGYNDQDGILIGNDFKRLSGRINLDHDINSRLKIGFNMGLSRTIANRLAQDNQFASPMQIIALAPITPVRNAAGEINDRPVTTYYNPLMELGNKKFQTTGYRNIGSTYLAYNIVKGLTFRTEFGFDILNQDEDIFSGVKTEVGQSVNGQGSSYFYRTVNYNTNNYFNYNILKDKHSIDLTAGMSFQNYKDDRNSVTGQDFPVDDLKKIESAGKITAGYSTSTESSFLSYFGRANYKFNDRYLLSVSGRVDGSSKFGKDSQYGFFPAVSGGWVISEESFLATNNTISFLKLRGSWGITGNADGFGDFKQLALWGGSKYGGSSGLVPTQLANPDLKWEKSNQIDFGLDFGLFKNRLSGEIDYYVKDTKDLIYNVPVAGTSGFATQTANIGSMQNKGVEFVLNSTNLSGGPVTWTTSLNLSRNINKLTKLDGETQLLPGNDGRFLNSLIVGESIGVFYGPKYAGVDPANGDALYYTENGETTNDYNAAGNFVVGNPNPDWIGGITNTVGYKGVELSFLFQGVFGNQVTNGAGGFMTSSFDWYDNQTLETLDRWQKPGDITNEPQLRLAGGNGTSASSRYVYDASYVRLKNITLSYKLPQAVLQKMKLSSLRLYVTGVNLLTFTKYPGWDPEVNTDYRAGNRNQGSDFYAAPQIKSLTFGLSLGL</sequence>
<dbReference type="RefSeq" id="WP_115832594.1">
    <property type="nucleotide sequence ID" value="NZ_QNUL01000018.1"/>
</dbReference>
<dbReference type="InterPro" id="IPR036942">
    <property type="entry name" value="Beta-barrel_TonB_sf"/>
</dbReference>
<keyword evidence="4 8" id="KW-0812">Transmembrane</keyword>
<dbReference type="AlphaFoldDB" id="A0A3D8Y770"/>
<evidence type="ECO:0000256" key="5">
    <source>
        <dbReference type="ARBA" id="ARBA00023077"/>
    </source>
</evidence>
<dbReference type="OrthoDB" id="9768177at2"/>
<keyword evidence="6 8" id="KW-0472">Membrane</keyword>
<evidence type="ECO:0000256" key="6">
    <source>
        <dbReference type="ARBA" id="ARBA00023136"/>
    </source>
</evidence>
<dbReference type="InterPro" id="IPR023996">
    <property type="entry name" value="TonB-dep_OMP_SusC/RagA"/>
</dbReference>
<proteinExistence type="inferred from homology"/>
<reference evidence="12 13" key="1">
    <citation type="submission" date="2018-07" db="EMBL/GenBank/DDBJ databases">
        <title>Dyadobacter roseus sp. nov., isolated from rose rhizosphere soil.</title>
        <authorList>
            <person name="Chen L."/>
        </authorList>
    </citation>
    <scope>NUCLEOTIDE SEQUENCE [LARGE SCALE GENOMIC DNA]</scope>
    <source>
        <strain evidence="12 13">RS19</strain>
    </source>
</reference>
<dbReference type="SUPFAM" id="SSF49464">
    <property type="entry name" value="Carboxypeptidase regulatory domain-like"/>
    <property type="match status" value="1"/>
</dbReference>
<dbReference type="Pfam" id="PF13715">
    <property type="entry name" value="CarbopepD_reg_2"/>
    <property type="match status" value="1"/>
</dbReference>
<dbReference type="Pfam" id="PF07715">
    <property type="entry name" value="Plug"/>
    <property type="match status" value="1"/>
</dbReference>
<organism evidence="12 13">
    <name type="scientific">Dyadobacter luteus</name>
    <dbReference type="NCBI Taxonomy" id="2259619"/>
    <lineage>
        <taxon>Bacteria</taxon>
        <taxon>Pseudomonadati</taxon>
        <taxon>Bacteroidota</taxon>
        <taxon>Cytophagia</taxon>
        <taxon>Cytophagales</taxon>
        <taxon>Spirosomataceae</taxon>
        <taxon>Dyadobacter</taxon>
    </lineage>
</organism>
<dbReference type="NCBIfam" id="TIGR04057">
    <property type="entry name" value="SusC_RagA_signa"/>
    <property type="match status" value="1"/>
</dbReference>
<dbReference type="InterPro" id="IPR012910">
    <property type="entry name" value="Plug_dom"/>
</dbReference>
<dbReference type="GO" id="GO:0009279">
    <property type="term" value="C:cell outer membrane"/>
    <property type="evidence" value="ECO:0007669"/>
    <property type="project" value="UniProtKB-SubCell"/>
</dbReference>
<evidence type="ECO:0000259" key="10">
    <source>
        <dbReference type="Pfam" id="PF00593"/>
    </source>
</evidence>
<dbReference type="SUPFAM" id="SSF56935">
    <property type="entry name" value="Porins"/>
    <property type="match status" value="1"/>
</dbReference>
<keyword evidence="3 8" id="KW-1134">Transmembrane beta strand</keyword>
<dbReference type="InterPro" id="IPR008969">
    <property type="entry name" value="CarboxyPept-like_regulatory"/>
</dbReference>
<feature type="domain" description="TonB-dependent receptor-like beta-barrel" evidence="10">
    <location>
        <begin position="473"/>
        <end position="976"/>
    </location>
</feature>
<dbReference type="Proteomes" id="UP000256373">
    <property type="component" value="Unassembled WGS sequence"/>
</dbReference>
<dbReference type="InterPro" id="IPR037066">
    <property type="entry name" value="Plug_dom_sf"/>
</dbReference>
<dbReference type="InterPro" id="IPR039426">
    <property type="entry name" value="TonB-dep_rcpt-like"/>
</dbReference>
<keyword evidence="5 9" id="KW-0798">TonB box</keyword>
<protein>
    <submittedName>
        <fullName evidence="12">SusC/RagA family TonB-linked outer membrane protein</fullName>
    </submittedName>
</protein>
<dbReference type="Gene3D" id="2.40.170.20">
    <property type="entry name" value="TonB-dependent receptor, beta-barrel domain"/>
    <property type="match status" value="1"/>
</dbReference>
<comment type="caution">
    <text evidence="12">The sequence shown here is derived from an EMBL/GenBank/DDBJ whole genome shotgun (WGS) entry which is preliminary data.</text>
</comment>
<dbReference type="Pfam" id="PF00593">
    <property type="entry name" value="TonB_dep_Rec_b-barrel"/>
    <property type="match status" value="1"/>
</dbReference>
<evidence type="ECO:0000313" key="13">
    <source>
        <dbReference type="Proteomes" id="UP000256373"/>
    </source>
</evidence>
<keyword evidence="13" id="KW-1185">Reference proteome</keyword>
<evidence type="ECO:0000256" key="1">
    <source>
        <dbReference type="ARBA" id="ARBA00004571"/>
    </source>
</evidence>
<evidence type="ECO:0000256" key="3">
    <source>
        <dbReference type="ARBA" id="ARBA00022452"/>
    </source>
</evidence>
<dbReference type="PROSITE" id="PS52016">
    <property type="entry name" value="TONB_DEPENDENT_REC_3"/>
    <property type="match status" value="1"/>
</dbReference>
<name>A0A3D8Y770_9BACT</name>
<evidence type="ECO:0000256" key="4">
    <source>
        <dbReference type="ARBA" id="ARBA00022692"/>
    </source>
</evidence>
<evidence type="ECO:0000256" key="7">
    <source>
        <dbReference type="ARBA" id="ARBA00023237"/>
    </source>
</evidence>
<accession>A0A3D8Y770</accession>